<comment type="subcellular location">
    <subcellularLocation>
        <location evidence="9">Endomembrane system</location>
        <topology evidence="9">Lipid-anchor</topology>
    </subcellularLocation>
    <subcellularLocation>
        <location evidence="1">Membrane</location>
        <topology evidence="1">Lipid-anchor</topology>
        <topology evidence="1">GPI-anchor</topology>
    </subcellularLocation>
</comment>
<dbReference type="Pfam" id="PF02298">
    <property type="entry name" value="Cu_bind_like"/>
    <property type="match status" value="1"/>
</dbReference>
<name>A0A0K9PRH4_ZOSMR</name>
<feature type="domain" description="Phytocyanin" evidence="11">
    <location>
        <begin position="28"/>
        <end position="134"/>
    </location>
</feature>
<organism evidence="12 13">
    <name type="scientific">Zostera marina</name>
    <name type="common">Eelgrass</name>
    <dbReference type="NCBI Taxonomy" id="29655"/>
    <lineage>
        <taxon>Eukaryota</taxon>
        <taxon>Viridiplantae</taxon>
        <taxon>Streptophyta</taxon>
        <taxon>Embryophyta</taxon>
        <taxon>Tracheophyta</taxon>
        <taxon>Spermatophyta</taxon>
        <taxon>Magnoliopsida</taxon>
        <taxon>Liliopsida</taxon>
        <taxon>Zosteraceae</taxon>
        <taxon>Zostera</taxon>
    </lineage>
</organism>
<evidence type="ECO:0000259" key="11">
    <source>
        <dbReference type="PROSITE" id="PS51485"/>
    </source>
</evidence>
<dbReference type="STRING" id="29655.A0A0K9PRH4"/>
<dbReference type="InterPro" id="IPR039391">
    <property type="entry name" value="Phytocyanin-like"/>
</dbReference>
<keyword evidence="2" id="KW-0336">GPI-anchor</keyword>
<keyword evidence="6" id="KW-0325">Glycoprotein</keyword>
<accession>A0A0K9PRH4</accession>
<keyword evidence="7" id="KW-0449">Lipoprotein</keyword>
<evidence type="ECO:0000256" key="6">
    <source>
        <dbReference type="ARBA" id="ARBA00023180"/>
    </source>
</evidence>
<dbReference type="FunFam" id="2.60.40.420:FF:000034">
    <property type="entry name" value="Cupredoxin superfamily protein"/>
    <property type="match status" value="1"/>
</dbReference>
<dbReference type="InterPro" id="IPR041846">
    <property type="entry name" value="ENL_dom"/>
</dbReference>
<dbReference type="PANTHER" id="PTHR33021">
    <property type="entry name" value="BLUE COPPER PROTEIN"/>
    <property type="match status" value="1"/>
</dbReference>
<keyword evidence="13" id="KW-1185">Reference proteome</keyword>
<feature type="signal peptide" evidence="10">
    <location>
        <begin position="1"/>
        <end position="27"/>
    </location>
</feature>
<evidence type="ECO:0000256" key="3">
    <source>
        <dbReference type="ARBA" id="ARBA00022729"/>
    </source>
</evidence>
<dbReference type="InterPro" id="IPR003245">
    <property type="entry name" value="Phytocyanin_dom"/>
</dbReference>
<evidence type="ECO:0000256" key="7">
    <source>
        <dbReference type="ARBA" id="ARBA00023288"/>
    </source>
</evidence>
<dbReference type="OMA" id="SNCIEGE"/>
<evidence type="ECO:0000313" key="12">
    <source>
        <dbReference type="EMBL" id="KMZ71564.1"/>
    </source>
</evidence>
<dbReference type="EMBL" id="LFYR01000671">
    <property type="protein sequence ID" value="KMZ71564.1"/>
    <property type="molecule type" value="Genomic_DNA"/>
</dbReference>
<dbReference type="GO" id="GO:0012505">
    <property type="term" value="C:endomembrane system"/>
    <property type="evidence" value="ECO:0007669"/>
    <property type="project" value="UniProtKB-SubCell"/>
</dbReference>
<keyword evidence="3 10" id="KW-0732">Signal</keyword>
<evidence type="ECO:0000256" key="5">
    <source>
        <dbReference type="ARBA" id="ARBA00023157"/>
    </source>
</evidence>
<dbReference type="CDD" id="cd11019">
    <property type="entry name" value="OsENODL1_like"/>
    <property type="match status" value="1"/>
</dbReference>
<dbReference type="GO" id="GO:0098552">
    <property type="term" value="C:side of membrane"/>
    <property type="evidence" value="ECO:0007669"/>
    <property type="project" value="UniProtKB-KW"/>
</dbReference>
<comment type="caution">
    <text evidence="12">The sequence shown here is derived from an EMBL/GenBank/DDBJ whole genome shotgun (WGS) entry which is preliminary data.</text>
</comment>
<evidence type="ECO:0000256" key="9">
    <source>
        <dbReference type="ARBA" id="ARBA00037868"/>
    </source>
</evidence>
<evidence type="ECO:0000256" key="10">
    <source>
        <dbReference type="SAM" id="SignalP"/>
    </source>
</evidence>
<evidence type="ECO:0000256" key="2">
    <source>
        <dbReference type="ARBA" id="ARBA00022622"/>
    </source>
</evidence>
<dbReference type="Gene3D" id="2.60.40.420">
    <property type="entry name" value="Cupredoxins - blue copper proteins"/>
    <property type="match status" value="1"/>
</dbReference>
<dbReference type="SUPFAM" id="SSF49503">
    <property type="entry name" value="Cupredoxins"/>
    <property type="match status" value="1"/>
</dbReference>
<dbReference type="GO" id="GO:0005886">
    <property type="term" value="C:plasma membrane"/>
    <property type="evidence" value="ECO:0000318"/>
    <property type="project" value="GO_Central"/>
</dbReference>
<comment type="similarity">
    <text evidence="8">Belongs to the early nodulin-like (ENODL) family.</text>
</comment>
<evidence type="ECO:0000256" key="1">
    <source>
        <dbReference type="ARBA" id="ARBA00004589"/>
    </source>
</evidence>
<evidence type="ECO:0000256" key="4">
    <source>
        <dbReference type="ARBA" id="ARBA00023136"/>
    </source>
</evidence>
<dbReference type="AlphaFoldDB" id="A0A0K9PRH4"/>
<dbReference type="PANTHER" id="PTHR33021:SF197">
    <property type="entry name" value="EARLY NODULIN-LIKE PROTEIN 13"/>
    <property type="match status" value="1"/>
</dbReference>
<keyword evidence="5" id="KW-1015">Disulfide bond</keyword>
<sequence>MASLLSLSSCFLSIAVVLLLLCNHSAARDFLVGGTSNSWKVPSSSLESLNKWAEANRFQIGDSLVWKMDNEKDSVVQVTRENYFSCNITSPIFQSKEGTSSVTVKLYRPGAYYFVSDEKTNCGKGQRVIVVVMSRRSSLIGMMAPAPSSSTDAESPVIAPTAGGGVASAGRGGFVAGSVLFVLAIISVFV</sequence>
<feature type="chain" id="PRO_5005528171" evidence="10">
    <location>
        <begin position="28"/>
        <end position="190"/>
    </location>
</feature>
<gene>
    <name evidence="12" type="ORF">ZOSMA_17G01210</name>
</gene>
<reference evidence="13" key="1">
    <citation type="journal article" date="2016" name="Nature">
        <title>The genome of the seagrass Zostera marina reveals angiosperm adaptation to the sea.</title>
        <authorList>
            <person name="Olsen J.L."/>
            <person name="Rouze P."/>
            <person name="Verhelst B."/>
            <person name="Lin Y.-C."/>
            <person name="Bayer T."/>
            <person name="Collen J."/>
            <person name="Dattolo E."/>
            <person name="De Paoli E."/>
            <person name="Dittami S."/>
            <person name="Maumus F."/>
            <person name="Michel G."/>
            <person name="Kersting A."/>
            <person name="Lauritano C."/>
            <person name="Lohaus R."/>
            <person name="Toepel M."/>
            <person name="Tonon T."/>
            <person name="Vanneste K."/>
            <person name="Amirebrahimi M."/>
            <person name="Brakel J."/>
            <person name="Bostroem C."/>
            <person name="Chovatia M."/>
            <person name="Grimwood J."/>
            <person name="Jenkins J.W."/>
            <person name="Jueterbock A."/>
            <person name="Mraz A."/>
            <person name="Stam W.T."/>
            <person name="Tice H."/>
            <person name="Bornberg-Bauer E."/>
            <person name="Green P.J."/>
            <person name="Pearson G.A."/>
            <person name="Procaccini G."/>
            <person name="Duarte C.M."/>
            <person name="Schmutz J."/>
            <person name="Reusch T.B.H."/>
            <person name="Van de Peer Y."/>
        </authorList>
    </citation>
    <scope>NUCLEOTIDE SEQUENCE [LARGE SCALE GENOMIC DNA]</scope>
    <source>
        <strain evidence="13">cv. Finnish</strain>
    </source>
</reference>
<dbReference type="GO" id="GO:0009055">
    <property type="term" value="F:electron transfer activity"/>
    <property type="evidence" value="ECO:0007669"/>
    <property type="project" value="InterPro"/>
</dbReference>
<dbReference type="Proteomes" id="UP000036987">
    <property type="component" value="Unassembled WGS sequence"/>
</dbReference>
<keyword evidence="4" id="KW-0472">Membrane</keyword>
<evidence type="ECO:0000256" key="8">
    <source>
        <dbReference type="ARBA" id="ARBA00035011"/>
    </source>
</evidence>
<evidence type="ECO:0000313" key="13">
    <source>
        <dbReference type="Proteomes" id="UP000036987"/>
    </source>
</evidence>
<dbReference type="OrthoDB" id="1937044at2759"/>
<dbReference type="InterPro" id="IPR008972">
    <property type="entry name" value="Cupredoxin"/>
</dbReference>
<protein>
    <submittedName>
        <fullName evidence="12">Early nodulin-like protein 3</fullName>
    </submittedName>
</protein>
<proteinExistence type="inferred from homology"/>
<dbReference type="PROSITE" id="PS51485">
    <property type="entry name" value="PHYTOCYANIN"/>
    <property type="match status" value="1"/>
</dbReference>